<comment type="caution">
    <text evidence="4">The sequence shown here is derived from an EMBL/GenBank/DDBJ whole genome shotgun (WGS) entry which is preliminary data.</text>
</comment>
<dbReference type="STRING" id="180332.GCA_000797495_05481"/>
<dbReference type="PROSITE" id="PS50977">
    <property type="entry name" value="HTH_TETR_2"/>
    <property type="match status" value="1"/>
</dbReference>
<sequence>MPKQKITKQKILDSAFELLRYSGHEAVNARSVAKATGCSVQPIYSYYENMSELMLDLFDHTQQFLSQYIEKNASQECYFASIGKCHIGFAKDEKFLFRFLYLSEYMNAANFEDIIRQCTRDDVTESIMNSLDLNREESKKIYLNMMLYTHGIASMIATGAADIPYEDVQSLTDAAFRAFLDQSRKET</sequence>
<feature type="domain" description="HTH tetR-type" evidence="3">
    <location>
        <begin position="5"/>
        <end position="65"/>
    </location>
</feature>
<dbReference type="GO" id="GO:0003677">
    <property type="term" value="F:DNA binding"/>
    <property type="evidence" value="ECO:0007669"/>
    <property type="project" value="UniProtKB-UniRule"/>
</dbReference>
<dbReference type="Gene3D" id="1.10.357.10">
    <property type="entry name" value="Tetracycline Repressor, domain 2"/>
    <property type="match status" value="1"/>
</dbReference>
<dbReference type="RefSeq" id="WP_027294113.1">
    <property type="nucleotide sequence ID" value="NZ_CABMJZ010000062.1"/>
</dbReference>
<proteinExistence type="predicted"/>
<dbReference type="AlphaFoldDB" id="A0A4U8QEK0"/>
<keyword evidence="5" id="KW-1185">Reference proteome</keyword>
<name>A0A4U8QEK0_9FIRM</name>
<evidence type="ECO:0000313" key="5">
    <source>
        <dbReference type="Proteomes" id="UP000306509"/>
    </source>
</evidence>
<keyword evidence="1 2" id="KW-0238">DNA-binding</keyword>
<evidence type="ECO:0000259" key="3">
    <source>
        <dbReference type="PROSITE" id="PS50977"/>
    </source>
</evidence>
<evidence type="ECO:0000256" key="1">
    <source>
        <dbReference type="ARBA" id="ARBA00023125"/>
    </source>
</evidence>
<dbReference type="InterPro" id="IPR009057">
    <property type="entry name" value="Homeodomain-like_sf"/>
</dbReference>
<protein>
    <recommendedName>
        <fullName evidence="3">HTH tetR-type domain-containing protein</fullName>
    </recommendedName>
</protein>
<reference evidence="4 5" key="1">
    <citation type="journal article" date="2019" name="Anaerobe">
        <title>Detection of Robinsoniella peoriensis in multiple bone samples of a trauma patient.</title>
        <authorList>
            <person name="Schrottner P."/>
            <person name="Hartwich K."/>
            <person name="Bunk B."/>
            <person name="Schober I."/>
            <person name="Helbig S."/>
            <person name="Rudolph W.W."/>
            <person name="Gunzer F."/>
        </authorList>
    </citation>
    <scope>NUCLEOTIDE SEQUENCE [LARGE SCALE GENOMIC DNA]</scope>
    <source>
        <strain evidence="4 5">DSM 106044</strain>
    </source>
</reference>
<gene>
    <name evidence="4" type="ORF">DSM106044_00383</name>
</gene>
<evidence type="ECO:0000256" key="2">
    <source>
        <dbReference type="PROSITE-ProRule" id="PRU00335"/>
    </source>
</evidence>
<dbReference type="EMBL" id="QGQD01000006">
    <property type="protein sequence ID" value="TLD02884.1"/>
    <property type="molecule type" value="Genomic_DNA"/>
</dbReference>
<organism evidence="4 5">
    <name type="scientific">Robinsoniella peoriensis</name>
    <dbReference type="NCBI Taxonomy" id="180332"/>
    <lineage>
        <taxon>Bacteria</taxon>
        <taxon>Bacillati</taxon>
        <taxon>Bacillota</taxon>
        <taxon>Clostridia</taxon>
        <taxon>Lachnospirales</taxon>
        <taxon>Lachnospiraceae</taxon>
        <taxon>Robinsoniella</taxon>
    </lineage>
</organism>
<dbReference type="OrthoDB" id="9808476at2"/>
<dbReference type="SUPFAM" id="SSF46689">
    <property type="entry name" value="Homeodomain-like"/>
    <property type="match status" value="1"/>
</dbReference>
<dbReference type="InterPro" id="IPR001647">
    <property type="entry name" value="HTH_TetR"/>
</dbReference>
<evidence type="ECO:0000313" key="4">
    <source>
        <dbReference type="EMBL" id="TLD02884.1"/>
    </source>
</evidence>
<dbReference type="Proteomes" id="UP000306509">
    <property type="component" value="Unassembled WGS sequence"/>
</dbReference>
<accession>A0A4U8QEK0</accession>
<feature type="DNA-binding region" description="H-T-H motif" evidence="2">
    <location>
        <begin position="28"/>
        <end position="47"/>
    </location>
</feature>